<comment type="caution">
    <text evidence="1">The sequence shown here is derived from an EMBL/GenBank/DDBJ whole genome shotgun (WGS) entry which is preliminary data.</text>
</comment>
<evidence type="ECO:0000313" key="1">
    <source>
        <dbReference type="EMBL" id="KAA8490723.1"/>
    </source>
</evidence>
<dbReference type="EMBL" id="VRMN01000019">
    <property type="protein sequence ID" value="KAA8490723.1"/>
    <property type="molecule type" value="Genomic_DNA"/>
</dbReference>
<organism evidence="1 2">
    <name type="scientific">Porphyridium purpureum</name>
    <name type="common">Red alga</name>
    <name type="synonym">Porphyridium cruentum</name>
    <dbReference type="NCBI Taxonomy" id="35688"/>
    <lineage>
        <taxon>Eukaryota</taxon>
        <taxon>Rhodophyta</taxon>
        <taxon>Bangiophyceae</taxon>
        <taxon>Porphyridiales</taxon>
        <taxon>Porphyridiaceae</taxon>
        <taxon>Porphyridium</taxon>
    </lineage>
</organism>
<gene>
    <name evidence="1" type="ORF">FVE85_4354</name>
</gene>
<reference evidence="2" key="1">
    <citation type="journal article" date="2019" name="Nat. Commun.">
        <title>Expansion of phycobilisome linker gene families in mesophilic red algae.</title>
        <authorList>
            <person name="Lee J."/>
            <person name="Kim D."/>
            <person name="Bhattacharya D."/>
            <person name="Yoon H.S."/>
        </authorList>
    </citation>
    <scope>NUCLEOTIDE SEQUENCE [LARGE SCALE GENOMIC DNA]</scope>
    <source>
        <strain evidence="2">CCMP 1328</strain>
    </source>
</reference>
<keyword evidence="2" id="KW-1185">Reference proteome</keyword>
<sequence>MVVVSYEHIDVSYFLQKTCSSWTRGKALRRKNDASAWVQKAGRCKRGDIVKTRCRDNGAIERRAGTDVISPCCFTCLPCYEVVLSRTQQGSLKTAGSLRPTVRDLLRTDDSGKADLERTSVYPACHSVDVDLVEMKE</sequence>
<dbReference type="Proteomes" id="UP000324585">
    <property type="component" value="Unassembled WGS sequence"/>
</dbReference>
<dbReference type="AlphaFoldDB" id="A0A5J4YJ79"/>
<proteinExistence type="predicted"/>
<name>A0A5J4YJ79_PORPP</name>
<protein>
    <submittedName>
        <fullName evidence="1">Uncharacterized protein</fullName>
    </submittedName>
</protein>
<evidence type="ECO:0000313" key="2">
    <source>
        <dbReference type="Proteomes" id="UP000324585"/>
    </source>
</evidence>
<accession>A0A5J4YJ79</accession>